<sequence>MAINDELIVERLSNYKSPEDLVEESGLLKELTKRLVERAMQAEMTYHLGYAKHEKGSKKTGNSRNGKHSKTISGEFGEIEVGVPRDQGSI</sequence>
<evidence type="ECO:0000256" key="3">
    <source>
        <dbReference type="ARBA" id="ARBA00022578"/>
    </source>
</evidence>
<evidence type="ECO:0000313" key="9">
    <source>
        <dbReference type="Proteomes" id="UP000528322"/>
    </source>
</evidence>
<dbReference type="Proteomes" id="UP000528322">
    <property type="component" value="Unassembled WGS sequence"/>
</dbReference>
<keyword evidence="5 6" id="KW-0233">DNA recombination</keyword>
<feature type="region of interest" description="Disordered" evidence="7">
    <location>
        <begin position="50"/>
        <end position="90"/>
    </location>
</feature>
<comment type="similarity">
    <text evidence="2 6">Belongs to the transposase mutator family.</text>
</comment>
<keyword evidence="6" id="KW-0814">Transposable element</keyword>
<dbReference type="PANTHER" id="PTHR33217:SF5">
    <property type="entry name" value="MUTATOR FAMILY TRANSPOSASE"/>
    <property type="match status" value="1"/>
</dbReference>
<dbReference type="GO" id="GO:0003677">
    <property type="term" value="F:DNA binding"/>
    <property type="evidence" value="ECO:0007669"/>
    <property type="project" value="UniProtKB-UniRule"/>
</dbReference>
<dbReference type="EMBL" id="JACHID010000014">
    <property type="protein sequence ID" value="MBB5022647.1"/>
    <property type="molecule type" value="Genomic_DNA"/>
</dbReference>
<reference evidence="8 9" key="1">
    <citation type="submission" date="2020-08" db="EMBL/GenBank/DDBJ databases">
        <title>Genomic Encyclopedia of Type Strains, Phase IV (KMG-IV): sequencing the most valuable type-strain genomes for metagenomic binning, comparative biology and taxonomic classification.</title>
        <authorList>
            <person name="Goeker M."/>
        </authorList>
    </citation>
    <scope>NUCLEOTIDE SEQUENCE [LARGE SCALE GENOMIC DNA]</scope>
    <source>
        <strain evidence="8 9">DSM 22071</strain>
    </source>
</reference>
<dbReference type="PANTHER" id="PTHR33217">
    <property type="entry name" value="TRANSPOSASE FOR INSERTION SEQUENCE ELEMENT IS1081"/>
    <property type="match status" value="1"/>
</dbReference>
<name>A0A7W7Y6I1_9BACT</name>
<evidence type="ECO:0000256" key="5">
    <source>
        <dbReference type="ARBA" id="ARBA00023172"/>
    </source>
</evidence>
<gene>
    <name evidence="8" type="ORF">HNR37_001986</name>
</gene>
<evidence type="ECO:0000256" key="4">
    <source>
        <dbReference type="ARBA" id="ARBA00023125"/>
    </source>
</evidence>
<dbReference type="AlphaFoldDB" id="A0A7W7Y6I1"/>
<dbReference type="InterPro" id="IPR001207">
    <property type="entry name" value="Transposase_mutator"/>
</dbReference>
<keyword evidence="4 6" id="KW-0238">DNA-binding</keyword>
<proteinExistence type="inferred from homology"/>
<evidence type="ECO:0000313" key="8">
    <source>
        <dbReference type="EMBL" id="MBB5022647.1"/>
    </source>
</evidence>
<protein>
    <recommendedName>
        <fullName evidence="6">Mutator family transposase</fullName>
    </recommendedName>
</protein>
<comment type="function">
    <text evidence="1 6">Required for the transposition of the insertion element.</text>
</comment>
<keyword evidence="9" id="KW-1185">Reference proteome</keyword>
<comment type="caution">
    <text evidence="8">The sequence shown here is derived from an EMBL/GenBank/DDBJ whole genome shotgun (WGS) entry which is preliminary data.</text>
</comment>
<accession>A0A7W7Y6I1</accession>
<keyword evidence="3 6" id="KW-0815">Transposition</keyword>
<dbReference type="Pfam" id="PF00872">
    <property type="entry name" value="Transposase_mut"/>
    <property type="match status" value="1"/>
</dbReference>
<evidence type="ECO:0000256" key="7">
    <source>
        <dbReference type="SAM" id="MobiDB-lite"/>
    </source>
</evidence>
<evidence type="ECO:0000256" key="2">
    <source>
        <dbReference type="ARBA" id="ARBA00010961"/>
    </source>
</evidence>
<dbReference type="GO" id="GO:0006313">
    <property type="term" value="P:DNA transposition"/>
    <property type="evidence" value="ECO:0007669"/>
    <property type="project" value="UniProtKB-UniRule"/>
</dbReference>
<dbReference type="GO" id="GO:0004803">
    <property type="term" value="F:transposase activity"/>
    <property type="evidence" value="ECO:0007669"/>
    <property type="project" value="UniProtKB-UniRule"/>
</dbReference>
<evidence type="ECO:0000256" key="1">
    <source>
        <dbReference type="ARBA" id="ARBA00002190"/>
    </source>
</evidence>
<evidence type="ECO:0000256" key="6">
    <source>
        <dbReference type="RuleBase" id="RU365089"/>
    </source>
</evidence>
<organism evidence="8 9">
    <name type="scientific">Desulfurispira natronophila</name>
    <dbReference type="NCBI Taxonomy" id="682562"/>
    <lineage>
        <taxon>Bacteria</taxon>
        <taxon>Pseudomonadati</taxon>
        <taxon>Chrysiogenota</taxon>
        <taxon>Chrysiogenia</taxon>
        <taxon>Chrysiogenales</taxon>
        <taxon>Chrysiogenaceae</taxon>
        <taxon>Desulfurispira</taxon>
    </lineage>
</organism>